<keyword evidence="3" id="KW-1185">Reference proteome</keyword>
<evidence type="ECO:0000256" key="1">
    <source>
        <dbReference type="SAM" id="Phobius"/>
    </source>
</evidence>
<dbReference type="OrthoDB" id="6132759at2759"/>
<keyword evidence="1" id="KW-0472">Membrane</keyword>
<accession>A0A9N9FT49</accession>
<keyword evidence="1" id="KW-0812">Transmembrane</keyword>
<name>A0A9N9FT49_9GLOM</name>
<gene>
    <name evidence="2" type="ORF">AGERDE_LOCUS7116</name>
</gene>
<organism evidence="2 3">
    <name type="scientific">Ambispora gerdemannii</name>
    <dbReference type="NCBI Taxonomy" id="144530"/>
    <lineage>
        <taxon>Eukaryota</taxon>
        <taxon>Fungi</taxon>
        <taxon>Fungi incertae sedis</taxon>
        <taxon>Mucoromycota</taxon>
        <taxon>Glomeromycotina</taxon>
        <taxon>Glomeromycetes</taxon>
        <taxon>Archaeosporales</taxon>
        <taxon>Ambisporaceae</taxon>
        <taxon>Ambispora</taxon>
    </lineage>
</organism>
<keyword evidence="1" id="KW-1133">Transmembrane helix</keyword>
<protein>
    <submittedName>
        <fullName evidence="2">7819_t:CDS:1</fullName>
    </submittedName>
</protein>
<evidence type="ECO:0000313" key="3">
    <source>
        <dbReference type="Proteomes" id="UP000789831"/>
    </source>
</evidence>
<dbReference type="EMBL" id="CAJVPL010001230">
    <property type="protein sequence ID" value="CAG8560271.1"/>
    <property type="molecule type" value="Genomic_DNA"/>
</dbReference>
<feature type="transmembrane region" description="Helical" evidence="1">
    <location>
        <begin position="12"/>
        <end position="33"/>
    </location>
</feature>
<sequence>MIANSGSTVYGGILLFIVLFLIGFTDCVAGIAIELAMALSYSAYDALQSAMVSTMSNDLFANKLPLIIFEF</sequence>
<proteinExistence type="predicted"/>
<dbReference type="AlphaFoldDB" id="A0A9N9FT49"/>
<dbReference type="Proteomes" id="UP000789831">
    <property type="component" value="Unassembled WGS sequence"/>
</dbReference>
<evidence type="ECO:0000313" key="2">
    <source>
        <dbReference type="EMBL" id="CAG8560271.1"/>
    </source>
</evidence>
<comment type="caution">
    <text evidence="2">The sequence shown here is derived from an EMBL/GenBank/DDBJ whole genome shotgun (WGS) entry which is preliminary data.</text>
</comment>
<reference evidence="2" key="1">
    <citation type="submission" date="2021-06" db="EMBL/GenBank/DDBJ databases">
        <authorList>
            <person name="Kallberg Y."/>
            <person name="Tangrot J."/>
            <person name="Rosling A."/>
        </authorList>
    </citation>
    <scope>NUCLEOTIDE SEQUENCE</scope>
    <source>
        <strain evidence="2">MT106</strain>
    </source>
</reference>